<feature type="region of interest" description="Disordered" evidence="1">
    <location>
        <begin position="113"/>
        <end position="137"/>
    </location>
</feature>
<accession>A0A0G1RVS4</accession>
<reference evidence="2 3" key="1">
    <citation type="journal article" date="2015" name="Nature">
        <title>rRNA introns, odd ribosomes, and small enigmatic genomes across a large radiation of phyla.</title>
        <authorList>
            <person name="Brown C.T."/>
            <person name="Hug L.A."/>
            <person name="Thomas B.C."/>
            <person name="Sharon I."/>
            <person name="Castelle C.J."/>
            <person name="Singh A."/>
            <person name="Wilkins M.J."/>
            <person name="Williams K.H."/>
            <person name="Banfield J.F."/>
        </authorList>
    </citation>
    <scope>NUCLEOTIDE SEQUENCE [LARGE SCALE GENOMIC DNA]</scope>
</reference>
<dbReference type="AlphaFoldDB" id="A0A0G1RVS4"/>
<dbReference type="EMBL" id="LCNT01000003">
    <property type="protein sequence ID" value="KKU61429.1"/>
    <property type="molecule type" value="Genomic_DNA"/>
</dbReference>
<dbReference type="Proteomes" id="UP000033860">
    <property type="component" value="Unassembled WGS sequence"/>
</dbReference>
<evidence type="ECO:0000313" key="3">
    <source>
        <dbReference type="Proteomes" id="UP000033860"/>
    </source>
</evidence>
<feature type="region of interest" description="Disordered" evidence="1">
    <location>
        <begin position="39"/>
        <end position="99"/>
    </location>
</feature>
<proteinExistence type="predicted"/>
<sequence length="174" mass="19722">MPKTVVRDVFGELLETDKQTVKAGGKAAGDVAKQTAKTFLGQGQTGGQRPPAPSAAIDRMESLRQQRQQQQQREQGEEETRKKQIEKLKQMDKDRSRKAYEEIQQQIRHYQKIKASQPRKYVTAAPTFDQEQVEDPEGFMEKMKKKAAKAKEKFLPWTSKKGMGTGEIQRGVSG</sequence>
<protein>
    <submittedName>
        <fullName evidence="2">Uncharacterized protein</fullName>
    </submittedName>
</protein>
<evidence type="ECO:0000313" key="2">
    <source>
        <dbReference type="EMBL" id="KKU61429.1"/>
    </source>
</evidence>
<gene>
    <name evidence="2" type="ORF">UX85_C0003G0088</name>
</gene>
<evidence type="ECO:0000256" key="1">
    <source>
        <dbReference type="SAM" id="MobiDB-lite"/>
    </source>
</evidence>
<feature type="compositionally biased region" description="Basic and acidic residues" evidence="1">
    <location>
        <begin position="74"/>
        <end position="99"/>
    </location>
</feature>
<comment type="caution">
    <text evidence="2">The sequence shown here is derived from an EMBL/GenBank/DDBJ whole genome shotgun (WGS) entry which is preliminary data.</text>
</comment>
<organism evidence="2 3">
    <name type="scientific">Candidatus Beckwithbacteria bacterium GW2011_GWB1_47_15</name>
    <dbReference type="NCBI Taxonomy" id="1618371"/>
    <lineage>
        <taxon>Bacteria</taxon>
        <taxon>Candidatus Beckwithiibacteriota</taxon>
    </lineage>
</organism>
<name>A0A0G1RVS4_9BACT</name>